<evidence type="ECO:0000313" key="2">
    <source>
        <dbReference type="EMBL" id="KAG7584230.1"/>
    </source>
</evidence>
<comment type="caution">
    <text evidence="2">The sequence shown here is derived from an EMBL/GenBank/DDBJ whole genome shotgun (WGS) entry which is preliminary data.</text>
</comment>
<sequence>MRKLSYTSQHDPSPEFSRDNREHNHDPAISEAKPTKPTNNTTKSQQTNNSLKQPRRKTTQNKGWSRNQGDAGREEERRESRDQRYHHICTGTATRRRRSRN</sequence>
<organism evidence="2 3">
    <name type="scientific">Arabidopsis suecica</name>
    <name type="common">Swedish thale-cress</name>
    <name type="synonym">Cardaminopsis suecica</name>
    <dbReference type="NCBI Taxonomy" id="45249"/>
    <lineage>
        <taxon>Eukaryota</taxon>
        <taxon>Viridiplantae</taxon>
        <taxon>Streptophyta</taxon>
        <taxon>Embryophyta</taxon>
        <taxon>Tracheophyta</taxon>
        <taxon>Spermatophyta</taxon>
        <taxon>Magnoliopsida</taxon>
        <taxon>eudicotyledons</taxon>
        <taxon>Gunneridae</taxon>
        <taxon>Pentapetalae</taxon>
        <taxon>rosids</taxon>
        <taxon>malvids</taxon>
        <taxon>Brassicales</taxon>
        <taxon>Brassicaceae</taxon>
        <taxon>Camelineae</taxon>
        <taxon>Arabidopsis</taxon>
    </lineage>
</organism>
<evidence type="ECO:0000256" key="1">
    <source>
        <dbReference type="SAM" id="MobiDB-lite"/>
    </source>
</evidence>
<proteinExistence type="predicted"/>
<dbReference type="Proteomes" id="UP000694251">
    <property type="component" value="Chromosome 8"/>
</dbReference>
<dbReference type="AlphaFoldDB" id="A0A8T2BCH9"/>
<name>A0A8T2BCH9_ARASU</name>
<protein>
    <submittedName>
        <fullName evidence="2">Uncharacterized protein</fullName>
    </submittedName>
</protein>
<evidence type="ECO:0000313" key="3">
    <source>
        <dbReference type="Proteomes" id="UP000694251"/>
    </source>
</evidence>
<keyword evidence="3" id="KW-1185">Reference proteome</keyword>
<accession>A0A8T2BCH9</accession>
<reference evidence="2 3" key="1">
    <citation type="submission" date="2020-12" db="EMBL/GenBank/DDBJ databases">
        <title>Concerted genomic and epigenomic changes stabilize Arabidopsis allopolyploids.</title>
        <authorList>
            <person name="Chen Z."/>
        </authorList>
    </citation>
    <scope>NUCLEOTIDE SEQUENCE [LARGE SCALE GENOMIC DNA]</scope>
    <source>
        <strain evidence="2">As9502</strain>
        <tissue evidence="2">Leaf</tissue>
    </source>
</reference>
<feature type="compositionally biased region" description="Polar residues" evidence="1">
    <location>
        <begin position="1"/>
        <end position="11"/>
    </location>
</feature>
<feature type="region of interest" description="Disordered" evidence="1">
    <location>
        <begin position="1"/>
        <end position="101"/>
    </location>
</feature>
<gene>
    <name evidence="2" type="ORF">ISN44_As08g037010</name>
</gene>
<dbReference type="EMBL" id="JAEFBJ010000008">
    <property type="protein sequence ID" value="KAG7584230.1"/>
    <property type="molecule type" value="Genomic_DNA"/>
</dbReference>
<feature type="compositionally biased region" description="Basic and acidic residues" evidence="1">
    <location>
        <begin position="12"/>
        <end position="28"/>
    </location>
</feature>
<feature type="compositionally biased region" description="Low complexity" evidence="1">
    <location>
        <begin position="35"/>
        <end position="50"/>
    </location>
</feature>
<feature type="compositionally biased region" description="Basic and acidic residues" evidence="1">
    <location>
        <begin position="71"/>
        <end position="85"/>
    </location>
</feature>